<dbReference type="Gene3D" id="3.30.950.30">
    <property type="entry name" value="Schlafen, AAA domain"/>
    <property type="match status" value="1"/>
</dbReference>
<comment type="caution">
    <text evidence="3">The sequence shown here is derived from an EMBL/GenBank/DDBJ whole genome shotgun (WGS) entry which is preliminary data.</text>
</comment>
<dbReference type="InterPro" id="IPR036390">
    <property type="entry name" value="WH_DNA-bd_sf"/>
</dbReference>
<keyword evidence="3" id="KW-0347">Helicase</keyword>
<dbReference type="Gene3D" id="3.30.565.60">
    <property type="match status" value="1"/>
</dbReference>
<dbReference type="Pfam" id="PF13412">
    <property type="entry name" value="HTH_24"/>
    <property type="match status" value="1"/>
</dbReference>
<evidence type="ECO:0000256" key="1">
    <source>
        <dbReference type="SAM" id="MobiDB-lite"/>
    </source>
</evidence>
<dbReference type="InterPro" id="IPR036388">
    <property type="entry name" value="WH-like_DNA-bd_sf"/>
</dbReference>
<keyword evidence="3" id="KW-0547">Nucleotide-binding</keyword>
<keyword evidence="3" id="KW-0378">Hydrolase</keyword>
<organism evidence="3 4">
    <name type="scientific">Candidatus Termititenax persephonae</name>
    <dbReference type="NCBI Taxonomy" id="2218525"/>
    <lineage>
        <taxon>Bacteria</taxon>
        <taxon>Bacillati</taxon>
        <taxon>Candidatus Margulisiibacteriota</taxon>
        <taxon>Candidatus Termititenacia</taxon>
        <taxon>Candidatus Termititenacales</taxon>
        <taxon>Candidatus Termititenacaceae</taxon>
        <taxon>Candidatus Termititenax</taxon>
    </lineage>
</organism>
<keyword evidence="4" id="KW-1185">Reference proteome</keyword>
<dbReference type="InterPro" id="IPR038475">
    <property type="entry name" value="RecG_C_sf"/>
</dbReference>
<dbReference type="InterPro" id="IPR007421">
    <property type="entry name" value="Schlafen_AlbA_2_dom"/>
</dbReference>
<evidence type="ECO:0000313" key="4">
    <source>
        <dbReference type="Proteomes" id="UP000275925"/>
    </source>
</evidence>
<dbReference type="InterPro" id="IPR038461">
    <property type="entry name" value="Schlafen_AlbA_2_dom_sf"/>
</dbReference>
<dbReference type="AlphaFoldDB" id="A0A388TJQ3"/>
<feature type="compositionally biased region" description="Polar residues" evidence="1">
    <location>
        <begin position="374"/>
        <end position="383"/>
    </location>
</feature>
<dbReference type="Pfam" id="PF04326">
    <property type="entry name" value="SLFN_AlbA_2"/>
    <property type="match status" value="1"/>
</dbReference>
<proteinExistence type="predicted"/>
<keyword evidence="3" id="KW-0067">ATP-binding</keyword>
<evidence type="ECO:0000259" key="2">
    <source>
        <dbReference type="Pfam" id="PF04326"/>
    </source>
</evidence>
<dbReference type="PANTHER" id="PTHR30595">
    <property type="entry name" value="GLPR-RELATED TRANSCRIPTIONAL REPRESSOR"/>
    <property type="match status" value="1"/>
</dbReference>
<protein>
    <submittedName>
        <fullName evidence="3">ATP-dependent DNA helicase</fullName>
    </submittedName>
</protein>
<dbReference type="PANTHER" id="PTHR30595:SF6">
    <property type="entry name" value="SCHLAFEN ALBA-2 DOMAIN-CONTAINING PROTEIN"/>
    <property type="match status" value="1"/>
</dbReference>
<evidence type="ECO:0000313" key="3">
    <source>
        <dbReference type="EMBL" id="GBR77015.1"/>
    </source>
</evidence>
<name>A0A388TJQ3_9BACT</name>
<dbReference type="GO" id="GO:0004386">
    <property type="term" value="F:helicase activity"/>
    <property type="evidence" value="ECO:0007669"/>
    <property type="project" value="UniProtKB-KW"/>
</dbReference>
<dbReference type="SUPFAM" id="SSF46785">
    <property type="entry name" value="Winged helix' DNA-binding domain"/>
    <property type="match status" value="1"/>
</dbReference>
<reference evidence="3 4" key="1">
    <citation type="journal article" date="2019" name="ISME J.">
        <title>Genome analyses of uncultured TG2/ZB3 bacteria in 'Margulisbacteria' specifically attached to ectosymbiotic spirochetes of protists in the termite gut.</title>
        <authorList>
            <person name="Utami Y.D."/>
            <person name="Kuwahara H."/>
            <person name="Igai K."/>
            <person name="Murakami T."/>
            <person name="Sugaya K."/>
            <person name="Morikawa T."/>
            <person name="Nagura Y."/>
            <person name="Yuki M."/>
            <person name="Deevong P."/>
            <person name="Inoue T."/>
            <person name="Kihara K."/>
            <person name="Lo N."/>
            <person name="Yamada A."/>
            <person name="Ohkuma M."/>
            <person name="Hongoh Y."/>
        </authorList>
    </citation>
    <scope>NUCLEOTIDE SEQUENCE [LARGE SCALE GENOMIC DNA]</scope>
    <source>
        <strain evidence="3">NkOx7-02</strain>
    </source>
</reference>
<dbReference type="Gene3D" id="1.10.10.10">
    <property type="entry name" value="Winged helix-like DNA-binding domain superfamily/Winged helix DNA-binding domain"/>
    <property type="match status" value="1"/>
</dbReference>
<sequence length="461" mass="53335">MKQPESNRIEHKETLTDELEKSVVAFLNAKGGNIYIGIDKKGSVAGVTNPDDMQLKIKDRLINNIRPSIMGLFDIFVEERDGKNIVVVNLAGGTYTPYYIRKYGRSEKGCFIRIGSASQPMTEEQVESMMNKRRPVLLTTVPARDQDLTFKQLRIFYDEKGLNLNANFAKSLDFLTADGKYNQLAYMFADNNRVSIRVAKWWGTDKIDLRENEEYGDCSLVKTMQKVLDKFELENITQARKVGIGQRQEKRLVDNKALREAIINAFAHNDYSSGDTPIFEIYADRFEITTYGNVLEWLKKEEFFTGMSRPRNPEIMRIFKDLEFVERLGSGMPYIVKKYGRRIFKFSAHVLRFAFLFDKSIDQEEQSKLDVNRAETTTNNTQKTPRKHPENTQKTPRKHPENTQKILTAIQKNPFITRQELVKNLSMTEDSVKWQLKKLKDEGILHRFGGDKGGHWEVVTK</sequence>
<dbReference type="EMBL" id="BGZO01000082">
    <property type="protein sequence ID" value="GBR77015.1"/>
    <property type="molecule type" value="Genomic_DNA"/>
</dbReference>
<gene>
    <name evidence="3" type="ORF">NO2_1475</name>
</gene>
<dbReference type="Proteomes" id="UP000275925">
    <property type="component" value="Unassembled WGS sequence"/>
</dbReference>
<feature type="domain" description="Schlafen AlbA-2" evidence="2">
    <location>
        <begin position="5"/>
        <end position="122"/>
    </location>
</feature>
<feature type="region of interest" description="Disordered" evidence="1">
    <location>
        <begin position="367"/>
        <end position="402"/>
    </location>
</feature>
<dbReference type="Pfam" id="PF13749">
    <property type="entry name" value="HATPase_c_4"/>
    <property type="match status" value="1"/>
</dbReference>
<accession>A0A388TJQ3</accession>